<name>A0A0F9R2Z6_9ZZZZ</name>
<organism evidence="2">
    <name type="scientific">marine sediment metagenome</name>
    <dbReference type="NCBI Taxonomy" id="412755"/>
    <lineage>
        <taxon>unclassified sequences</taxon>
        <taxon>metagenomes</taxon>
        <taxon>ecological metagenomes</taxon>
    </lineage>
</organism>
<dbReference type="AlphaFoldDB" id="A0A0F9R2Z6"/>
<keyword evidence="1" id="KW-0472">Membrane</keyword>
<sequence length="105" mass="11365">MKITIFFVLFILLLGIAYASEGNIDIMKKNIIDKCEEIDEFGNCITQKEIIPVPEQTAKVFSKVGLSIANSFGVSESTDIIIFFIIIGTIAITGIVFATVVFGGG</sequence>
<dbReference type="EMBL" id="LAZR01003313">
    <property type="protein sequence ID" value="KKN19661.1"/>
    <property type="molecule type" value="Genomic_DNA"/>
</dbReference>
<protein>
    <submittedName>
        <fullName evidence="2">Uncharacterized protein</fullName>
    </submittedName>
</protein>
<accession>A0A0F9R2Z6</accession>
<evidence type="ECO:0000256" key="1">
    <source>
        <dbReference type="SAM" id="Phobius"/>
    </source>
</evidence>
<proteinExistence type="predicted"/>
<reference evidence="2" key="1">
    <citation type="journal article" date="2015" name="Nature">
        <title>Complex archaea that bridge the gap between prokaryotes and eukaryotes.</title>
        <authorList>
            <person name="Spang A."/>
            <person name="Saw J.H."/>
            <person name="Jorgensen S.L."/>
            <person name="Zaremba-Niedzwiedzka K."/>
            <person name="Martijn J."/>
            <person name="Lind A.E."/>
            <person name="van Eijk R."/>
            <person name="Schleper C."/>
            <person name="Guy L."/>
            <person name="Ettema T.J."/>
        </authorList>
    </citation>
    <scope>NUCLEOTIDE SEQUENCE</scope>
</reference>
<keyword evidence="1" id="KW-1133">Transmembrane helix</keyword>
<comment type="caution">
    <text evidence="2">The sequence shown here is derived from an EMBL/GenBank/DDBJ whole genome shotgun (WGS) entry which is preliminary data.</text>
</comment>
<evidence type="ECO:0000313" key="2">
    <source>
        <dbReference type="EMBL" id="KKN19661.1"/>
    </source>
</evidence>
<gene>
    <name evidence="2" type="ORF">LCGC14_0943480</name>
</gene>
<feature type="transmembrane region" description="Helical" evidence="1">
    <location>
        <begin position="80"/>
        <end position="102"/>
    </location>
</feature>
<keyword evidence="1" id="KW-0812">Transmembrane</keyword>